<keyword evidence="3" id="KW-1185">Reference proteome</keyword>
<dbReference type="GO" id="GO:0005539">
    <property type="term" value="F:glycosaminoglycan binding"/>
    <property type="evidence" value="ECO:0007669"/>
    <property type="project" value="TreeGrafter"/>
</dbReference>
<dbReference type="PANTHER" id="PTHR43108">
    <property type="entry name" value="N-ACETYLGLUCOSAMINE-6-SULFATASE FAMILY MEMBER"/>
    <property type="match status" value="1"/>
</dbReference>
<dbReference type="Gene3D" id="3.40.720.10">
    <property type="entry name" value="Alkaline Phosphatase, subunit A"/>
    <property type="match status" value="1"/>
</dbReference>
<sequence length="190" mass="21219">MLIKLLIANVDLGPTILDIAGYNVNETQMDGMSFLPIMTGKGNSSTWRSDGLVEYEGEGSSISDPACPLLGPGVSECFPDCVCEDSYNNTYACVRTVSQAANLQYCEFDDNEVFVEVYNLTADPFQLSNIAKSIDQEVLEKMNHRLMMLQSCSGQSCRTPGVYDSQFRFDPRLMFSSLVPHRNKRRQTLK</sequence>
<dbReference type="InParanoid" id="A0A672P5I3"/>
<dbReference type="AlphaFoldDB" id="A0A672P5I3"/>
<comment type="similarity">
    <text evidence="1">Belongs to the sulfatase family.</text>
</comment>
<reference evidence="2" key="2">
    <citation type="submission" date="2025-09" db="UniProtKB">
        <authorList>
            <consortium name="Ensembl"/>
        </authorList>
    </citation>
    <scope>IDENTIFICATION</scope>
</reference>
<reference evidence="2" key="1">
    <citation type="submission" date="2025-08" db="UniProtKB">
        <authorList>
            <consortium name="Ensembl"/>
        </authorList>
    </citation>
    <scope>IDENTIFICATION</scope>
</reference>
<dbReference type="Ensembl" id="ENSSGRT00000059979.1">
    <property type="protein sequence ID" value="ENSSGRP00000056179.1"/>
    <property type="gene ID" value="ENSSGRG00000029417.1"/>
</dbReference>
<dbReference type="SUPFAM" id="SSF53649">
    <property type="entry name" value="Alkaline phosphatase-like"/>
    <property type="match status" value="1"/>
</dbReference>
<evidence type="ECO:0000256" key="1">
    <source>
        <dbReference type="ARBA" id="ARBA00008779"/>
    </source>
</evidence>
<dbReference type="PANTHER" id="PTHR43108:SF5">
    <property type="entry name" value="N-ACETYLGLUCOSAMINE-6-SULFATASE"/>
    <property type="match status" value="1"/>
</dbReference>
<proteinExistence type="inferred from homology"/>
<protein>
    <submittedName>
        <fullName evidence="2">Glucosamine (N-acetyl)-6-sulfatase a</fullName>
    </submittedName>
</protein>
<dbReference type="OMA" id="PNCSKGC"/>
<accession>A0A672P5I3</accession>
<dbReference type="InterPro" id="IPR017850">
    <property type="entry name" value="Alkaline_phosphatase_core_sf"/>
</dbReference>
<evidence type="ECO:0000313" key="2">
    <source>
        <dbReference type="Ensembl" id="ENSSGRP00000056179.1"/>
    </source>
</evidence>
<dbReference type="GO" id="GO:0008449">
    <property type="term" value="F:N-acetylglucosamine-6-sulfatase activity"/>
    <property type="evidence" value="ECO:0007669"/>
    <property type="project" value="TreeGrafter"/>
</dbReference>
<dbReference type="Proteomes" id="UP000472262">
    <property type="component" value="Unassembled WGS sequence"/>
</dbReference>
<evidence type="ECO:0000313" key="3">
    <source>
        <dbReference type="Proteomes" id="UP000472262"/>
    </source>
</evidence>
<organism evidence="2 3">
    <name type="scientific">Sinocyclocheilus grahami</name>
    <name type="common">Dianchi golden-line fish</name>
    <name type="synonym">Barbus grahami</name>
    <dbReference type="NCBI Taxonomy" id="75366"/>
    <lineage>
        <taxon>Eukaryota</taxon>
        <taxon>Metazoa</taxon>
        <taxon>Chordata</taxon>
        <taxon>Craniata</taxon>
        <taxon>Vertebrata</taxon>
        <taxon>Euteleostomi</taxon>
        <taxon>Actinopterygii</taxon>
        <taxon>Neopterygii</taxon>
        <taxon>Teleostei</taxon>
        <taxon>Ostariophysi</taxon>
        <taxon>Cypriniformes</taxon>
        <taxon>Cyprinidae</taxon>
        <taxon>Cyprininae</taxon>
        <taxon>Sinocyclocheilus</taxon>
    </lineage>
</organism>
<name>A0A672P5I3_SINGR</name>